<dbReference type="CDD" id="cd02440">
    <property type="entry name" value="AdoMet_MTases"/>
    <property type="match status" value="1"/>
</dbReference>
<dbReference type="InterPro" id="IPR029063">
    <property type="entry name" value="SAM-dependent_MTases_sf"/>
</dbReference>
<gene>
    <name evidence="2" type="ORF">FSB73_18080</name>
</gene>
<dbReference type="PANTHER" id="PTHR12843">
    <property type="entry name" value="PROTEIN-LYSINE N-METHYLTRANSFERASE METTL10"/>
    <property type="match status" value="1"/>
</dbReference>
<dbReference type="Gene3D" id="3.40.50.150">
    <property type="entry name" value="Vaccinia Virus protein VP39"/>
    <property type="match status" value="1"/>
</dbReference>
<dbReference type="KEGG" id="agi:FSB73_18080"/>
<sequence>MENRKLHWENIYNHKNPDEVSWTQDVPKTSLDLIERFNLPRSVSIIDVGGGDSRLVDFLLARGYQDITVLDISAKALERAKERLGEKASSVKWIVTDITEFEARQQYDIWHDRATFHFLTSDEQIDKYLNIVEKAVRKFMVIGTFSDFGPQKYSGLEIRQYSEQQLEQKLAKGFQKIKCITEDHVTPFHTKQNFLFCSFSAKR</sequence>
<protein>
    <submittedName>
        <fullName evidence="2">Class I SAM-dependent methyltransferase</fullName>
    </submittedName>
</protein>
<feature type="domain" description="Methyltransferase" evidence="1">
    <location>
        <begin position="45"/>
        <end position="136"/>
    </location>
</feature>
<keyword evidence="3" id="KW-1185">Reference proteome</keyword>
<dbReference type="OrthoDB" id="9788660at2"/>
<name>A0A5B8VNV8_9BACT</name>
<dbReference type="RefSeq" id="WP_146785393.1">
    <property type="nucleotide sequence ID" value="NZ_CP042434.1"/>
</dbReference>
<keyword evidence="2" id="KW-0808">Transferase</keyword>
<organism evidence="2 3">
    <name type="scientific">Arachidicoccus ginsenosidivorans</name>
    <dbReference type="NCBI Taxonomy" id="496057"/>
    <lineage>
        <taxon>Bacteria</taxon>
        <taxon>Pseudomonadati</taxon>
        <taxon>Bacteroidota</taxon>
        <taxon>Chitinophagia</taxon>
        <taxon>Chitinophagales</taxon>
        <taxon>Chitinophagaceae</taxon>
        <taxon>Arachidicoccus</taxon>
    </lineage>
</organism>
<dbReference type="PANTHER" id="PTHR12843:SF5">
    <property type="entry name" value="EEF1A LYSINE METHYLTRANSFERASE 2"/>
    <property type="match status" value="1"/>
</dbReference>
<accession>A0A5B8VNV8</accession>
<dbReference type="Pfam" id="PF13649">
    <property type="entry name" value="Methyltransf_25"/>
    <property type="match status" value="1"/>
</dbReference>
<evidence type="ECO:0000259" key="1">
    <source>
        <dbReference type="Pfam" id="PF13649"/>
    </source>
</evidence>
<dbReference type="GO" id="GO:0008168">
    <property type="term" value="F:methyltransferase activity"/>
    <property type="evidence" value="ECO:0007669"/>
    <property type="project" value="UniProtKB-KW"/>
</dbReference>
<dbReference type="Proteomes" id="UP000321291">
    <property type="component" value="Chromosome"/>
</dbReference>
<evidence type="ECO:0000313" key="3">
    <source>
        <dbReference type="Proteomes" id="UP000321291"/>
    </source>
</evidence>
<dbReference type="AlphaFoldDB" id="A0A5B8VNV8"/>
<dbReference type="GO" id="GO:0032259">
    <property type="term" value="P:methylation"/>
    <property type="evidence" value="ECO:0007669"/>
    <property type="project" value="UniProtKB-KW"/>
</dbReference>
<dbReference type="SUPFAM" id="SSF53335">
    <property type="entry name" value="S-adenosyl-L-methionine-dependent methyltransferases"/>
    <property type="match status" value="1"/>
</dbReference>
<dbReference type="InterPro" id="IPR041698">
    <property type="entry name" value="Methyltransf_25"/>
</dbReference>
<proteinExistence type="predicted"/>
<keyword evidence="2" id="KW-0489">Methyltransferase</keyword>
<dbReference type="EMBL" id="CP042434">
    <property type="protein sequence ID" value="QEC73294.1"/>
    <property type="molecule type" value="Genomic_DNA"/>
</dbReference>
<evidence type="ECO:0000313" key="2">
    <source>
        <dbReference type="EMBL" id="QEC73294.1"/>
    </source>
</evidence>
<reference evidence="2 3" key="1">
    <citation type="journal article" date="2017" name="Int. J. Syst. Evol. Microbiol.">
        <title>Arachidicoccus ginsenosidivorans sp. nov., with ginsenoside-converting activity isolated from ginseng cultivating soil.</title>
        <authorList>
            <person name="Siddiqi M.Z."/>
            <person name="Aslam Z."/>
            <person name="Im W.T."/>
        </authorList>
    </citation>
    <scope>NUCLEOTIDE SEQUENCE [LARGE SCALE GENOMIC DNA]</scope>
    <source>
        <strain evidence="2 3">Gsoil 809</strain>
    </source>
</reference>